<feature type="region of interest" description="Disordered" evidence="1">
    <location>
        <begin position="162"/>
        <end position="190"/>
    </location>
</feature>
<name>A0A4Z2IGP4_9TELE</name>
<dbReference type="EMBL" id="SRLO01000093">
    <property type="protein sequence ID" value="TNN76492.1"/>
    <property type="molecule type" value="Genomic_DNA"/>
</dbReference>
<proteinExistence type="predicted"/>
<gene>
    <name evidence="2" type="ORF">EYF80_013357</name>
</gene>
<keyword evidence="3" id="KW-1185">Reference proteome</keyword>
<evidence type="ECO:0000313" key="2">
    <source>
        <dbReference type="EMBL" id="TNN76492.1"/>
    </source>
</evidence>
<comment type="caution">
    <text evidence="2">The sequence shown here is derived from an EMBL/GenBank/DDBJ whole genome shotgun (WGS) entry which is preliminary data.</text>
</comment>
<accession>A0A4Z2IGP4</accession>
<sequence length="232" mass="25350">MFLGMLLGSRLLAYTRLQPGSVTRYLMHGLHQSDRLPSPGRSKHQMRGGPRGPGHDALHRGVLLRSTARCCRSKQYRLSVNSTSNFISLLNSNLKRRRNAALLFAAGDVHRVFHVGRATGGPAALSPLGEAQRHAVQLHPVHVSEVEQEVKSLGIRVHLQGRAEETPGENSTHTHTHTQARGPEPDLQGTDTQRITRELKKGSVPALGSSVDGFTSQLKNIASTSSQIKYVD</sequence>
<dbReference type="Proteomes" id="UP000314294">
    <property type="component" value="Unassembled WGS sequence"/>
</dbReference>
<evidence type="ECO:0000256" key="1">
    <source>
        <dbReference type="SAM" id="MobiDB-lite"/>
    </source>
</evidence>
<feature type="compositionally biased region" description="Polar residues" evidence="1">
    <location>
        <begin position="168"/>
        <end position="179"/>
    </location>
</feature>
<protein>
    <submittedName>
        <fullName evidence="2">Uncharacterized protein</fullName>
    </submittedName>
</protein>
<reference evidence="2 3" key="1">
    <citation type="submission" date="2019-03" db="EMBL/GenBank/DDBJ databases">
        <title>First draft genome of Liparis tanakae, snailfish: a comprehensive survey of snailfish specific genes.</title>
        <authorList>
            <person name="Kim W."/>
            <person name="Song I."/>
            <person name="Jeong J.-H."/>
            <person name="Kim D."/>
            <person name="Kim S."/>
            <person name="Ryu S."/>
            <person name="Song J.Y."/>
            <person name="Lee S.K."/>
        </authorList>
    </citation>
    <scope>NUCLEOTIDE SEQUENCE [LARGE SCALE GENOMIC DNA]</scope>
    <source>
        <tissue evidence="2">Muscle</tissue>
    </source>
</reference>
<feature type="region of interest" description="Disordered" evidence="1">
    <location>
        <begin position="31"/>
        <end position="58"/>
    </location>
</feature>
<evidence type="ECO:0000313" key="3">
    <source>
        <dbReference type="Proteomes" id="UP000314294"/>
    </source>
</evidence>
<organism evidence="2 3">
    <name type="scientific">Liparis tanakae</name>
    <name type="common">Tanaka's snailfish</name>
    <dbReference type="NCBI Taxonomy" id="230148"/>
    <lineage>
        <taxon>Eukaryota</taxon>
        <taxon>Metazoa</taxon>
        <taxon>Chordata</taxon>
        <taxon>Craniata</taxon>
        <taxon>Vertebrata</taxon>
        <taxon>Euteleostomi</taxon>
        <taxon>Actinopterygii</taxon>
        <taxon>Neopterygii</taxon>
        <taxon>Teleostei</taxon>
        <taxon>Neoteleostei</taxon>
        <taxon>Acanthomorphata</taxon>
        <taxon>Eupercaria</taxon>
        <taxon>Perciformes</taxon>
        <taxon>Cottioidei</taxon>
        <taxon>Cottales</taxon>
        <taxon>Liparidae</taxon>
        <taxon>Liparis</taxon>
    </lineage>
</organism>
<dbReference type="AlphaFoldDB" id="A0A4Z2IGP4"/>